<feature type="region of interest" description="Disordered" evidence="1">
    <location>
        <begin position="20"/>
        <end position="46"/>
    </location>
</feature>
<dbReference type="Proteomes" id="UP001305779">
    <property type="component" value="Unassembled WGS sequence"/>
</dbReference>
<feature type="compositionally biased region" description="Low complexity" evidence="1">
    <location>
        <begin position="26"/>
        <end position="43"/>
    </location>
</feature>
<gene>
    <name evidence="2" type="ORF">PRZ48_013600</name>
</gene>
<comment type="caution">
    <text evidence="2">The sequence shown here is derived from an EMBL/GenBank/DDBJ whole genome shotgun (WGS) entry which is preliminary data.</text>
</comment>
<reference evidence="2 3" key="1">
    <citation type="journal article" date="2023" name="G3 (Bethesda)">
        <title>A chromosome-level genome assembly of Zasmidium syzygii isolated from banana leaves.</title>
        <authorList>
            <person name="van Westerhoven A.C."/>
            <person name="Mehrabi R."/>
            <person name="Talebi R."/>
            <person name="Steentjes M.B.F."/>
            <person name="Corcolon B."/>
            <person name="Chong P.A."/>
            <person name="Kema G.H.J."/>
            <person name="Seidl M.F."/>
        </authorList>
    </citation>
    <scope>NUCLEOTIDE SEQUENCE [LARGE SCALE GENOMIC DNA]</scope>
    <source>
        <strain evidence="2 3">P124</strain>
    </source>
</reference>
<name>A0ABR0E1I1_ZASCE</name>
<protein>
    <submittedName>
        <fullName evidence="2">Uncharacterized protein</fullName>
    </submittedName>
</protein>
<evidence type="ECO:0000256" key="1">
    <source>
        <dbReference type="SAM" id="MobiDB-lite"/>
    </source>
</evidence>
<keyword evidence="3" id="KW-1185">Reference proteome</keyword>
<organism evidence="2 3">
    <name type="scientific">Zasmidium cellare</name>
    <name type="common">Wine cellar mold</name>
    <name type="synonym">Racodium cellare</name>
    <dbReference type="NCBI Taxonomy" id="395010"/>
    <lineage>
        <taxon>Eukaryota</taxon>
        <taxon>Fungi</taxon>
        <taxon>Dikarya</taxon>
        <taxon>Ascomycota</taxon>
        <taxon>Pezizomycotina</taxon>
        <taxon>Dothideomycetes</taxon>
        <taxon>Dothideomycetidae</taxon>
        <taxon>Mycosphaerellales</taxon>
        <taxon>Mycosphaerellaceae</taxon>
        <taxon>Zasmidium</taxon>
    </lineage>
</organism>
<evidence type="ECO:0000313" key="2">
    <source>
        <dbReference type="EMBL" id="KAK4495271.1"/>
    </source>
</evidence>
<accession>A0ABR0E1I1</accession>
<proteinExistence type="predicted"/>
<evidence type="ECO:0000313" key="3">
    <source>
        <dbReference type="Proteomes" id="UP001305779"/>
    </source>
</evidence>
<sequence length="127" mass="14085">MLRTGVKWGTIAYLGNKAAKAYGEHSQQQQSPMPYPPQQASASRAPGTQIREANGYLHHTWCNGQCGMHCNDHMQNASREAPADVPRLGQAEDYYGSFETKDVNNGNLPAYQESMEQNNVNLSSQKK</sequence>
<dbReference type="EMBL" id="JAXOVC010000012">
    <property type="protein sequence ID" value="KAK4495271.1"/>
    <property type="molecule type" value="Genomic_DNA"/>
</dbReference>